<dbReference type="AlphaFoldDB" id="A0A518ETP2"/>
<feature type="domain" description="FAD-dependent protein C-terminal" evidence="4">
    <location>
        <begin position="306"/>
        <end position="500"/>
    </location>
</feature>
<evidence type="ECO:0000313" key="6">
    <source>
        <dbReference type="Proteomes" id="UP000320390"/>
    </source>
</evidence>
<organism evidence="5 6">
    <name type="scientific">Saltatorellus ferox</name>
    <dbReference type="NCBI Taxonomy" id="2528018"/>
    <lineage>
        <taxon>Bacteria</taxon>
        <taxon>Pseudomonadati</taxon>
        <taxon>Planctomycetota</taxon>
        <taxon>Planctomycetia</taxon>
        <taxon>Planctomycetia incertae sedis</taxon>
        <taxon>Saltatorellus</taxon>
    </lineage>
</organism>
<dbReference type="PANTHER" id="PTHR42842">
    <property type="entry name" value="FAD/NAD(P)-BINDING OXIDOREDUCTASE"/>
    <property type="match status" value="1"/>
</dbReference>
<keyword evidence="6" id="KW-1185">Reference proteome</keyword>
<dbReference type="Pfam" id="PF21688">
    <property type="entry name" value="FAD-depend_C"/>
    <property type="match status" value="1"/>
</dbReference>
<dbReference type="Gene3D" id="3.30.70.2700">
    <property type="match status" value="1"/>
</dbReference>
<dbReference type="PANTHER" id="PTHR42842:SF3">
    <property type="entry name" value="FAD_NAD(P)-BINDING OXIDOREDUCTASE FAMILY PROTEIN"/>
    <property type="match status" value="1"/>
</dbReference>
<accession>A0A518ETP2</accession>
<evidence type="ECO:0000256" key="2">
    <source>
        <dbReference type="ARBA" id="ARBA00023002"/>
    </source>
</evidence>
<dbReference type="PIRSF" id="PIRSF038984">
    <property type="entry name" value="FAD_binding_protein"/>
    <property type="match status" value="1"/>
</dbReference>
<reference evidence="5 6" key="1">
    <citation type="submission" date="2019-02" db="EMBL/GenBank/DDBJ databases">
        <title>Deep-cultivation of Planctomycetes and their phenomic and genomic characterization uncovers novel biology.</title>
        <authorList>
            <person name="Wiegand S."/>
            <person name="Jogler M."/>
            <person name="Boedeker C."/>
            <person name="Pinto D."/>
            <person name="Vollmers J."/>
            <person name="Rivas-Marin E."/>
            <person name="Kohn T."/>
            <person name="Peeters S.H."/>
            <person name="Heuer A."/>
            <person name="Rast P."/>
            <person name="Oberbeckmann S."/>
            <person name="Bunk B."/>
            <person name="Jeske O."/>
            <person name="Meyerdierks A."/>
            <person name="Storesund J.E."/>
            <person name="Kallscheuer N."/>
            <person name="Luecker S."/>
            <person name="Lage O.M."/>
            <person name="Pohl T."/>
            <person name="Merkel B.J."/>
            <person name="Hornburger P."/>
            <person name="Mueller R.-W."/>
            <person name="Bruemmer F."/>
            <person name="Labrenz M."/>
            <person name="Spormann A.M."/>
            <person name="Op den Camp H."/>
            <person name="Overmann J."/>
            <person name="Amann R."/>
            <person name="Jetten M.S.M."/>
            <person name="Mascher T."/>
            <person name="Medema M.H."/>
            <person name="Devos D.P."/>
            <person name="Kaster A.-K."/>
            <person name="Ovreas L."/>
            <person name="Rohde M."/>
            <person name="Galperin M.Y."/>
            <person name="Jogler C."/>
        </authorList>
    </citation>
    <scope>NUCLEOTIDE SEQUENCE [LARGE SCALE GENOMIC DNA]</scope>
    <source>
        <strain evidence="5 6">Poly30</strain>
    </source>
</reference>
<protein>
    <submittedName>
        <fullName evidence="5">Tricarballylate dehydrogenase</fullName>
    </submittedName>
</protein>
<dbReference type="RefSeq" id="WP_145198491.1">
    <property type="nucleotide sequence ID" value="NZ_CP036434.1"/>
</dbReference>
<dbReference type="GO" id="GO:0016491">
    <property type="term" value="F:oxidoreductase activity"/>
    <property type="evidence" value="ECO:0007669"/>
    <property type="project" value="UniProtKB-KW"/>
</dbReference>
<dbReference type="InterPro" id="IPR036188">
    <property type="entry name" value="FAD/NAD-bd_sf"/>
</dbReference>
<dbReference type="PRINTS" id="PR00420">
    <property type="entry name" value="RNGMNOXGNASE"/>
</dbReference>
<dbReference type="InterPro" id="IPR028348">
    <property type="entry name" value="FAD-binding_protein"/>
</dbReference>
<dbReference type="SUPFAM" id="SSF51905">
    <property type="entry name" value="FAD/NAD(P)-binding domain"/>
    <property type="match status" value="1"/>
</dbReference>
<evidence type="ECO:0000259" key="4">
    <source>
        <dbReference type="Pfam" id="PF21688"/>
    </source>
</evidence>
<sequence>MGSSRGSGAGNVWRVSGLRQEVDEPDEAVLARAARQIGLDPGQLAFARLAKRSVDARGRGADLHFVVQVDLAGQGPIRSQKFERLRRSGKVREAPTAASLRVESAGRPGGASGGAVPHVVVVGAGPGGLFAALGAAESGARVTLLERGEPIERRGRKVVAFHRGGEPDPDNNLLFGDGGAGTYSDGKLYTRVSDPMEFTVIQELIDAGAPPDIAYDARAHIGTDRLHRMLPRLRARLEAAGVEFRYGIRVTGLVRSSGARSEARIRAVATTEGEIPLDALVLCIGHSARDTWARLLEDGVLLEAKPFQLGVRIEHPQELITRGRYGPEIGDGLGPASYNLQSKGAPPAHSFCMCPGGRIVASVNEPRRLCTNGMSNSKHSSRWANAALVTTLTPEDFASFGFEGPLAGVELQRHLEERFFVAGGETYQAPAQRADDFLEGRLSGGELKTSYGFGAVPGRIDELLPPQVRDAIREALGRFDRTIPGFGGPEGLLVGIETRSSGPVRMTRDRESRRALGFENLFPAGEGAGYAGGIMSAAIDGARSAQSAVLEARESLSKPRS</sequence>
<proteinExistence type="predicted"/>
<evidence type="ECO:0000259" key="3">
    <source>
        <dbReference type="Pfam" id="PF00890"/>
    </source>
</evidence>
<evidence type="ECO:0000256" key="1">
    <source>
        <dbReference type="ARBA" id="ARBA00022630"/>
    </source>
</evidence>
<dbReference type="InterPro" id="IPR003953">
    <property type="entry name" value="FAD-dep_OxRdtase_2_FAD-bd"/>
</dbReference>
<dbReference type="EMBL" id="CP036434">
    <property type="protein sequence ID" value="QDV07453.1"/>
    <property type="molecule type" value="Genomic_DNA"/>
</dbReference>
<evidence type="ECO:0000313" key="5">
    <source>
        <dbReference type="EMBL" id="QDV07453.1"/>
    </source>
</evidence>
<dbReference type="Gene3D" id="3.50.50.60">
    <property type="entry name" value="FAD/NAD(P)-binding domain"/>
    <property type="match status" value="2"/>
</dbReference>
<name>A0A518ETP2_9BACT</name>
<dbReference type="Pfam" id="PF00890">
    <property type="entry name" value="FAD_binding_2"/>
    <property type="match status" value="1"/>
</dbReference>
<dbReference type="OrthoDB" id="9772594at2"/>
<dbReference type="Proteomes" id="UP000320390">
    <property type="component" value="Chromosome"/>
</dbReference>
<keyword evidence="2" id="KW-0560">Oxidoreductase</keyword>
<keyword evidence="1" id="KW-0285">Flavoprotein</keyword>
<dbReference type="InterPro" id="IPR049516">
    <property type="entry name" value="FAD-depend_C"/>
</dbReference>
<gene>
    <name evidence="5" type="ORF">Poly30_29780</name>
</gene>
<feature type="domain" description="FAD-dependent oxidoreductase 2 FAD-binding" evidence="3">
    <location>
        <begin position="118"/>
        <end position="150"/>
    </location>
</feature>